<feature type="transmembrane region" description="Helical" evidence="6">
    <location>
        <begin position="88"/>
        <end position="109"/>
    </location>
</feature>
<dbReference type="Proteomes" id="UP000315295">
    <property type="component" value="Unassembled WGS sequence"/>
</dbReference>
<dbReference type="Pfam" id="PF00892">
    <property type="entry name" value="EamA"/>
    <property type="match status" value="1"/>
</dbReference>
<feature type="transmembrane region" description="Helical" evidence="6">
    <location>
        <begin position="286"/>
        <end position="308"/>
    </location>
</feature>
<comment type="subcellular location">
    <subcellularLocation>
        <location evidence="1 6">Membrane</location>
        <topology evidence="1 6">Multi-pass membrane protein</topology>
    </subcellularLocation>
</comment>
<dbReference type="SUPFAM" id="SSF103481">
    <property type="entry name" value="Multidrug resistance efflux transporter EmrE"/>
    <property type="match status" value="2"/>
</dbReference>
<gene>
    <name evidence="8" type="ORF">C1H46_012744</name>
</gene>
<dbReference type="InterPro" id="IPR037185">
    <property type="entry name" value="EmrE-like"/>
</dbReference>
<evidence type="ECO:0000256" key="3">
    <source>
        <dbReference type="ARBA" id="ARBA00022692"/>
    </source>
</evidence>
<feature type="transmembrane region" description="Helical" evidence="6">
    <location>
        <begin position="314"/>
        <end position="340"/>
    </location>
</feature>
<organism evidence="8 9">
    <name type="scientific">Malus baccata</name>
    <name type="common">Siberian crab apple</name>
    <name type="synonym">Pyrus baccata</name>
    <dbReference type="NCBI Taxonomy" id="106549"/>
    <lineage>
        <taxon>Eukaryota</taxon>
        <taxon>Viridiplantae</taxon>
        <taxon>Streptophyta</taxon>
        <taxon>Embryophyta</taxon>
        <taxon>Tracheophyta</taxon>
        <taxon>Spermatophyta</taxon>
        <taxon>Magnoliopsida</taxon>
        <taxon>eudicotyledons</taxon>
        <taxon>Gunneridae</taxon>
        <taxon>Pentapetalae</taxon>
        <taxon>rosids</taxon>
        <taxon>fabids</taxon>
        <taxon>Rosales</taxon>
        <taxon>Rosaceae</taxon>
        <taxon>Amygdaloideae</taxon>
        <taxon>Maleae</taxon>
        <taxon>Malus</taxon>
    </lineage>
</organism>
<keyword evidence="5 6" id="KW-0472">Membrane</keyword>
<dbReference type="InterPro" id="IPR030184">
    <property type="entry name" value="WAT1-related"/>
</dbReference>
<comment type="similarity">
    <text evidence="2 6">Belongs to the drug/metabolite transporter (DMT) superfamily. Plant drug/metabolite exporter (P-DME) (TC 2.A.7.4) family.</text>
</comment>
<feature type="domain" description="EamA" evidence="7">
    <location>
        <begin position="89"/>
        <end position="227"/>
    </location>
</feature>
<feature type="transmembrane region" description="Helical" evidence="6">
    <location>
        <begin position="253"/>
        <end position="274"/>
    </location>
</feature>
<feature type="transmembrane region" description="Helical" evidence="6">
    <location>
        <begin position="352"/>
        <end position="373"/>
    </location>
</feature>
<dbReference type="GO" id="GO:0016020">
    <property type="term" value="C:membrane"/>
    <property type="evidence" value="ECO:0007669"/>
    <property type="project" value="UniProtKB-SubCell"/>
</dbReference>
<keyword evidence="4 6" id="KW-1133">Transmembrane helix</keyword>
<accession>A0A540MTJ1</accession>
<dbReference type="InterPro" id="IPR000620">
    <property type="entry name" value="EamA_dom"/>
</dbReference>
<evidence type="ECO:0000313" key="8">
    <source>
        <dbReference type="EMBL" id="TQE01680.1"/>
    </source>
</evidence>
<comment type="caution">
    <text evidence="8">The sequence shown here is derived from an EMBL/GenBank/DDBJ whole genome shotgun (WGS) entry which is preliminary data.</text>
</comment>
<dbReference type="AlphaFoldDB" id="A0A540MTJ1"/>
<dbReference type="GO" id="GO:0022857">
    <property type="term" value="F:transmembrane transporter activity"/>
    <property type="evidence" value="ECO:0007669"/>
    <property type="project" value="InterPro"/>
</dbReference>
<keyword evidence="9" id="KW-1185">Reference proteome</keyword>
<name>A0A540MTJ1_MALBA</name>
<evidence type="ECO:0000259" key="7">
    <source>
        <dbReference type="Pfam" id="PF00892"/>
    </source>
</evidence>
<proteinExistence type="inferred from homology"/>
<feature type="transmembrane region" description="Helical" evidence="6">
    <location>
        <begin position="209"/>
        <end position="229"/>
    </location>
</feature>
<feature type="transmembrane region" description="Helical" evidence="6">
    <location>
        <begin position="177"/>
        <end position="197"/>
    </location>
</feature>
<evidence type="ECO:0000256" key="1">
    <source>
        <dbReference type="ARBA" id="ARBA00004141"/>
    </source>
</evidence>
<sequence length="409" mass="44630">MASCSDSSAFRLPFPATDLSLLSAYSFLLISSKSKRPLPAETRRSGESLPSDSKRNKQLKMLTLQDLPLWMFPHLTPLCGRMKGAVPFILGFLIQLLIGGNSIVIKMAFRADMKFTVFLCYKNTVAFFALLVAALYSKRRPPVPKGWLLAYIICLGMLEPFLGQLAVFAGLQFTPASFSSCIIAAGPALTFFLSWWFKSEKVNIHERPSQAKLLGVLMVIAGGIVVSQIDGPTITIAHSSNSHGGSLKYTKNWVRGPVLVGTAVVLSVCYNLLMQRTTNEYPDFPLIWLNAYVVSIGALMDTIVAVALTGSTTYAWMLGLNVKLACYLYSGLVVSALTAWLQSLVIKMRGAVFLSFFSPLATVIVMVLGATVPKEDVDTGSIVGGCVIVIGLFVFQWAKCRQTRSELPQ</sequence>
<evidence type="ECO:0000313" key="9">
    <source>
        <dbReference type="Proteomes" id="UP000315295"/>
    </source>
</evidence>
<evidence type="ECO:0000256" key="6">
    <source>
        <dbReference type="RuleBase" id="RU363077"/>
    </source>
</evidence>
<feature type="transmembrane region" description="Helical" evidence="6">
    <location>
        <begin position="115"/>
        <end position="136"/>
    </location>
</feature>
<evidence type="ECO:0000256" key="5">
    <source>
        <dbReference type="ARBA" id="ARBA00023136"/>
    </source>
</evidence>
<keyword evidence="3 6" id="KW-0812">Transmembrane</keyword>
<reference evidence="8 9" key="1">
    <citation type="journal article" date="2019" name="G3 (Bethesda)">
        <title>Sequencing of a Wild Apple (Malus baccata) Genome Unravels the Differences Between Cultivated and Wild Apple Species Regarding Disease Resistance and Cold Tolerance.</title>
        <authorList>
            <person name="Chen X."/>
        </authorList>
    </citation>
    <scope>NUCLEOTIDE SEQUENCE [LARGE SCALE GENOMIC DNA]</scope>
    <source>
        <strain evidence="9">cv. Shandingzi</strain>
        <tissue evidence="8">Leaves</tissue>
    </source>
</reference>
<feature type="transmembrane region" description="Helical" evidence="6">
    <location>
        <begin position="379"/>
        <end position="398"/>
    </location>
</feature>
<dbReference type="STRING" id="106549.A0A540MTJ1"/>
<evidence type="ECO:0000256" key="4">
    <source>
        <dbReference type="ARBA" id="ARBA00022989"/>
    </source>
</evidence>
<feature type="transmembrane region" description="Helical" evidence="6">
    <location>
        <begin position="148"/>
        <end position="171"/>
    </location>
</feature>
<dbReference type="PANTHER" id="PTHR31218">
    <property type="entry name" value="WAT1-RELATED PROTEIN"/>
    <property type="match status" value="1"/>
</dbReference>
<protein>
    <recommendedName>
        <fullName evidence="6">WAT1-related protein</fullName>
    </recommendedName>
</protein>
<evidence type="ECO:0000256" key="2">
    <source>
        <dbReference type="ARBA" id="ARBA00007635"/>
    </source>
</evidence>
<dbReference type="EMBL" id="VIEB01000190">
    <property type="protein sequence ID" value="TQE01680.1"/>
    <property type="molecule type" value="Genomic_DNA"/>
</dbReference>